<dbReference type="Proteomes" id="UP001328107">
    <property type="component" value="Unassembled WGS sequence"/>
</dbReference>
<reference evidence="6" key="1">
    <citation type="submission" date="2022-10" db="EMBL/GenBank/DDBJ databases">
        <title>Genome assembly of Pristionchus species.</title>
        <authorList>
            <person name="Yoshida K."/>
            <person name="Sommer R.J."/>
        </authorList>
    </citation>
    <scope>NUCLEOTIDE SEQUENCE [LARGE SCALE GENOMIC DNA]</scope>
    <source>
        <strain evidence="6">RS5460</strain>
    </source>
</reference>
<dbReference type="InterPro" id="IPR039885">
    <property type="entry name" value="BTBD10/KCTD20_BTB/POZ"/>
</dbReference>
<evidence type="ECO:0000313" key="5">
    <source>
        <dbReference type="EMBL" id="GMR35260.1"/>
    </source>
</evidence>
<evidence type="ECO:0000256" key="2">
    <source>
        <dbReference type="ARBA" id="ARBA00022490"/>
    </source>
</evidence>
<dbReference type="AlphaFoldDB" id="A0AAN4ZCM8"/>
<dbReference type="PANTHER" id="PTHR21637:SF0">
    <property type="entry name" value="AT10158P"/>
    <property type="match status" value="1"/>
</dbReference>
<keyword evidence="6" id="KW-1185">Reference proteome</keyword>
<dbReference type="InterPro" id="IPR011333">
    <property type="entry name" value="SKP1/BTB/POZ_sf"/>
</dbReference>
<comment type="subcellular location">
    <subcellularLocation>
        <location evidence="1">Cytoplasm</location>
    </subcellularLocation>
</comment>
<evidence type="ECO:0000313" key="6">
    <source>
        <dbReference type="Proteomes" id="UP001328107"/>
    </source>
</evidence>
<dbReference type="InterPro" id="IPR039886">
    <property type="entry name" value="BTBD10/KCTD20"/>
</dbReference>
<feature type="region of interest" description="Disordered" evidence="3">
    <location>
        <begin position="546"/>
        <end position="569"/>
    </location>
</feature>
<name>A0AAN4ZCM8_9BILA</name>
<keyword evidence="2" id="KW-0963">Cytoplasm</keyword>
<sequence length="569" mass="60751">MALSSGGSGGGGGGQPPRRLFHRESFVTTSDDSDDEDDRGRRSRGDSDGGSSTGGDQARGSCLKSGQLVRHVATAPNKQANARSVQQVSWSFSTGAKPGGGGSSSNSSSQRMSKKERSGDAKSGSSSAASPEPAPCGKQHRASSACSSCNTSPSESPARPPSAASSDKSEKTTPTLASAIKGGRKDPSYRGQRSMSLGGPAHESLMSAIAAQHRANHNTVDMSPGEVDKVALVVETTRFLISPTILTSKPDTMLGRMFMLRCTREGADMVTPNANDEFEVAEGLSANCFRAVLEYYTTGVMRCPPSVSVSELREACDYLLVPFNAETVKSHNLRALLHELSNEGARQQFSRFLEDVILPQMVASTEHGERECHIVVLLDDDVVDWDDEYPPQMGEETTHVVYSTHLYRFFKYAENRDCAKQVLKERGLKKIRLGMEGYPTHKEKVKRRFNKAEVIYNYVQRPFVHCSWEKEEARSRHVDFACPIVKSKSNPSLAAAASDPLPGAAAGGVQPAAAGAAAPPLPVVGNAQMAAAAVAQAAGEANPLLLHVGGGQHHHGALHSPPAPHRHDD</sequence>
<dbReference type="SUPFAM" id="SSF54695">
    <property type="entry name" value="POZ domain"/>
    <property type="match status" value="1"/>
</dbReference>
<dbReference type="CDD" id="cd18318">
    <property type="entry name" value="BTB_POZ_KCTD20-like"/>
    <property type="match status" value="1"/>
</dbReference>
<feature type="compositionally biased region" description="Low complexity" evidence="3">
    <location>
        <begin position="121"/>
        <end position="166"/>
    </location>
</feature>
<feature type="compositionally biased region" description="Basic and acidic residues" evidence="3">
    <location>
        <begin position="38"/>
        <end position="47"/>
    </location>
</feature>
<proteinExistence type="predicted"/>
<feature type="compositionally biased region" description="Gly residues" evidence="3">
    <location>
        <begin position="1"/>
        <end position="15"/>
    </location>
</feature>
<evidence type="ECO:0000256" key="1">
    <source>
        <dbReference type="ARBA" id="ARBA00004496"/>
    </source>
</evidence>
<comment type="caution">
    <text evidence="5">The sequence shown here is derived from an EMBL/GenBank/DDBJ whole genome shotgun (WGS) entry which is preliminary data.</text>
</comment>
<feature type="domain" description="BTBD10/KCTD20 BTB/POZ" evidence="4">
    <location>
        <begin position="229"/>
        <end position="337"/>
    </location>
</feature>
<evidence type="ECO:0000259" key="4">
    <source>
        <dbReference type="Pfam" id="PF16017"/>
    </source>
</evidence>
<dbReference type="Gene3D" id="3.30.710.10">
    <property type="entry name" value="Potassium Channel Kv1.1, Chain A"/>
    <property type="match status" value="1"/>
</dbReference>
<gene>
    <name evidence="5" type="ORF">PMAYCL1PPCAC_05455</name>
</gene>
<dbReference type="EMBL" id="BTRK01000002">
    <property type="protein sequence ID" value="GMR35260.1"/>
    <property type="molecule type" value="Genomic_DNA"/>
</dbReference>
<accession>A0AAN4ZCM8</accession>
<dbReference type="PANTHER" id="PTHR21637">
    <property type="entry name" value="BTB/POZ DOMAIN-CONTAINING PROTEIN 10-RELATED"/>
    <property type="match status" value="1"/>
</dbReference>
<evidence type="ECO:0000256" key="3">
    <source>
        <dbReference type="SAM" id="MobiDB-lite"/>
    </source>
</evidence>
<dbReference type="Pfam" id="PF16017">
    <property type="entry name" value="BTB_3"/>
    <property type="match status" value="1"/>
</dbReference>
<dbReference type="GO" id="GO:0042327">
    <property type="term" value="P:positive regulation of phosphorylation"/>
    <property type="evidence" value="ECO:0007669"/>
    <property type="project" value="TreeGrafter"/>
</dbReference>
<protein>
    <recommendedName>
        <fullName evidence="4">BTBD10/KCTD20 BTB/POZ domain-containing protein</fullName>
    </recommendedName>
</protein>
<feature type="compositionally biased region" description="Polar residues" evidence="3">
    <location>
        <begin position="76"/>
        <end position="90"/>
    </location>
</feature>
<dbReference type="GO" id="GO:0005737">
    <property type="term" value="C:cytoplasm"/>
    <property type="evidence" value="ECO:0007669"/>
    <property type="project" value="UniProtKB-SubCell"/>
</dbReference>
<organism evidence="5 6">
    <name type="scientific">Pristionchus mayeri</name>
    <dbReference type="NCBI Taxonomy" id="1317129"/>
    <lineage>
        <taxon>Eukaryota</taxon>
        <taxon>Metazoa</taxon>
        <taxon>Ecdysozoa</taxon>
        <taxon>Nematoda</taxon>
        <taxon>Chromadorea</taxon>
        <taxon>Rhabditida</taxon>
        <taxon>Rhabditina</taxon>
        <taxon>Diplogasteromorpha</taxon>
        <taxon>Diplogasteroidea</taxon>
        <taxon>Neodiplogasteridae</taxon>
        <taxon>Pristionchus</taxon>
    </lineage>
</organism>
<feature type="region of interest" description="Disordered" evidence="3">
    <location>
        <begin position="1"/>
        <end position="200"/>
    </location>
</feature>